<dbReference type="AlphaFoldDB" id="A0A1E7JT15"/>
<dbReference type="PANTHER" id="PTHR43706">
    <property type="entry name" value="NADH DEHYDROGENASE"/>
    <property type="match status" value="1"/>
</dbReference>
<feature type="region of interest" description="Disordered" evidence="6">
    <location>
        <begin position="426"/>
        <end position="462"/>
    </location>
</feature>
<sequence>MSRSRIVIVGAGFAGYRAARTLSRKFRGSAEIVLVNPNDYFLYVPLLPEVSAGVLEPRRVSVSLAGTLRGVRLVLGEVDGVDLGARKITYVDPEGSAGELRYDRLVLTVGSVNKLLPIPGVAEHAHGFRGMPEALYLRDHITRQIAMAASSEDPAESDARCTFVVVGAGYTGTEVAAHGKLFTDSLAKQHRRAGNGLRGDRLPRWLLLDIAPRVLPELDRRLSRTAHRVLAKRGVEIRTGMSVKEATKEGVLLDDGEFVSTQSLIWCVGVRPDPLVEETGLPSEKGRLCVDEYLQVPGHPEVYACGDAAAVPDLTRPGEYTPMTGQHAVRQGKTVAHNVAASYGYGERRPYKHNDLGFTVDLGGLQAAANPLGVPLAGPLANAVMRAYHLAALPGNRVRVAADWLLDAVLPRQAVQLGLVRSWSVPLESSSPELARSPSGSGARGGRGTPGAGSARGPRSGD</sequence>
<keyword evidence="9" id="KW-1185">Reference proteome</keyword>
<keyword evidence="4" id="KW-0560">Oxidoreductase</keyword>
<name>A0A1E7JT15_9ACTN</name>
<dbReference type="STRING" id="933944.AN215_06230"/>
<accession>A0A1E7JT15</accession>
<evidence type="ECO:0000256" key="3">
    <source>
        <dbReference type="ARBA" id="ARBA00022827"/>
    </source>
</evidence>
<dbReference type="PANTHER" id="PTHR43706:SF45">
    <property type="entry name" value="NADH DEHYDROGENASE-LIKE PROTEIN RV1812C"/>
    <property type="match status" value="1"/>
</dbReference>
<dbReference type="PRINTS" id="PR00411">
    <property type="entry name" value="PNDRDTASEI"/>
</dbReference>
<gene>
    <name evidence="8" type="ORF">AN215_06230</name>
</gene>
<feature type="domain" description="FAD/NAD(P)-binding" evidence="7">
    <location>
        <begin position="5"/>
        <end position="332"/>
    </location>
</feature>
<dbReference type="GO" id="GO:0003954">
    <property type="term" value="F:NADH dehydrogenase activity"/>
    <property type="evidence" value="ECO:0007669"/>
    <property type="project" value="InterPro"/>
</dbReference>
<proteinExistence type="inferred from homology"/>
<comment type="caution">
    <text evidence="8">The sequence shown here is derived from an EMBL/GenBank/DDBJ whole genome shotgun (WGS) entry which is preliminary data.</text>
</comment>
<dbReference type="SUPFAM" id="SSF51905">
    <property type="entry name" value="FAD/NAD(P)-binding domain"/>
    <property type="match status" value="1"/>
</dbReference>
<organism evidence="8 9">
    <name type="scientific">Streptomyces abyssalis</name>
    <dbReference type="NCBI Taxonomy" id="933944"/>
    <lineage>
        <taxon>Bacteria</taxon>
        <taxon>Bacillati</taxon>
        <taxon>Actinomycetota</taxon>
        <taxon>Actinomycetes</taxon>
        <taxon>Kitasatosporales</taxon>
        <taxon>Streptomycetaceae</taxon>
        <taxon>Streptomyces</taxon>
    </lineage>
</organism>
<evidence type="ECO:0000256" key="5">
    <source>
        <dbReference type="ARBA" id="ARBA00023027"/>
    </source>
</evidence>
<dbReference type="Pfam" id="PF07992">
    <property type="entry name" value="Pyr_redox_2"/>
    <property type="match status" value="1"/>
</dbReference>
<evidence type="ECO:0000313" key="9">
    <source>
        <dbReference type="Proteomes" id="UP000176087"/>
    </source>
</evidence>
<dbReference type="Proteomes" id="UP000176087">
    <property type="component" value="Unassembled WGS sequence"/>
</dbReference>
<evidence type="ECO:0000256" key="1">
    <source>
        <dbReference type="ARBA" id="ARBA00005272"/>
    </source>
</evidence>
<feature type="compositionally biased region" description="Gly residues" evidence="6">
    <location>
        <begin position="442"/>
        <end position="451"/>
    </location>
</feature>
<evidence type="ECO:0000259" key="7">
    <source>
        <dbReference type="Pfam" id="PF07992"/>
    </source>
</evidence>
<dbReference type="Gene3D" id="3.50.50.100">
    <property type="match status" value="1"/>
</dbReference>
<reference evidence="8 9" key="1">
    <citation type="journal article" date="2016" name="Front. Microbiol.">
        <title>Comparative Genomics Analysis of Streptomyces Species Reveals Their Adaptation to the Marine Environment and Their Diversity at the Genomic Level.</title>
        <authorList>
            <person name="Tian X."/>
            <person name="Zhang Z."/>
            <person name="Yang T."/>
            <person name="Chen M."/>
            <person name="Li J."/>
            <person name="Chen F."/>
            <person name="Yang J."/>
            <person name="Li W."/>
            <person name="Zhang B."/>
            <person name="Zhang Z."/>
            <person name="Wu J."/>
            <person name="Zhang C."/>
            <person name="Long L."/>
            <person name="Xiao J."/>
        </authorList>
    </citation>
    <scope>NUCLEOTIDE SEQUENCE [LARGE SCALE GENOMIC DNA]</scope>
    <source>
        <strain evidence="8 9">SCSIO 10390</strain>
    </source>
</reference>
<evidence type="ECO:0000256" key="4">
    <source>
        <dbReference type="ARBA" id="ARBA00023002"/>
    </source>
</evidence>
<keyword evidence="2" id="KW-0285">Flavoprotein</keyword>
<protein>
    <submittedName>
        <fullName evidence="8">NADH dehydrogenase</fullName>
    </submittedName>
</protein>
<dbReference type="InterPro" id="IPR036188">
    <property type="entry name" value="FAD/NAD-bd_sf"/>
</dbReference>
<dbReference type="PRINTS" id="PR00368">
    <property type="entry name" value="FADPNR"/>
</dbReference>
<comment type="similarity">
    <text evidence="1">Belongs to the NADH dehydrogenase family.</text>
</comment>
<evidence type="ECO:0000256" key="2">
    <source>
        <dbReference type="ARBA" id="ARBA00022630"/>
    </source>
</evidence>
<evidence type="ECO:0000313" key="8">
    <source>
        <dbReference type="EMBL" id="OEU92032.1"/>
    </source>
</evidence>
<feature type="compositionally biased region" description="Low complexity" evidence="6">
    <location>
        <begin position="452"/>
        <end position="462"/>
    </location>
</feature>
<dbReference type="InterPro" id="IPR045024">
    <property type="entry name" value="NDH-2"/>
</dbReference>
<dbReference type="PATRIC" id="fig|933944.5.peg.5218"/>
<keyword evidence="3" id="KW-0274">FAD</keyword>
<dbReference type="EMBL" id="LJGT01000037">
    <property type="protein sequence ID" value="OEU92032.1"/>
    <property type="molecule type" value="Genomic_DNA"/>
</dbReference>
<evidence type="ECO:0000256" key="6">
    <source>
        <dbReference type="SAM" id="MobiDB-lite"/>
    </source>
</evidence>
<keyword evidence="5" id="KW-0520">NAD</keyword>
<dbReference type="RefSeq" id="WP_171904134.1">
    <property type="nucleotide sequence ID" value="NZ_LJGS01000037.1"/>
</dbReference>
<dbReference type="InterPro" id="IPR023753">
    <property type="entry name" value="FAD/NAD-binding_dom"/>
</dbReference>